<dbReference type="GO" id="GO:0016787">
    <property type="term" value="F:hydrolase activity"/>
    <property type="evidence" value="ECO:0007669"/>
    <property type="project" value="UniProtKB-KW"/>
</dbReference>
<dbReference type="GeneID" id="29125630"/>
<name>A0A142KC67_9CAUD</name>
<evidence type="ECO:0000313" key="1">
    <source>
        <dbReference type="EMBL" id="AMS03700.1"/>
    </source>
</evidence>
<evidence type="ECO:0000313" key="2">
    <source>
        <dbReference type="Proteomes" id="UP000203938"/>
    </source>
</evidence>
<dbReference type="Proteomes" id="UP000203938">
    <property type="component" value="Segment"/>
</dbReference>
<dbReference type="Gene3D" id="3.40.50.10400">
    <property type="entry name" value="Hypothetical protein PA1492"/>
    <property type="match status" value="1"/>
</dbReference>
<protein>
    <submittedName>
        <fullName evidence="1">Hydrolase</fullName>
    </submittedName>
</protein>
<proteinExistence type="predicted"/>
<dbReference type="SUPFAM" id="SSF52309">
    <property type="entry name" value="N-(deoxy)ribosyltransferase-like"/>
    <property type="match status" value="1"/>
</dbReference>
<dbReference type="InterPro" id="IPR025518">
    <property type="entry name" value="DUF4406"/>
</dbReference>
<organism evidence="1 2">
    <name type="scientific">Gordonia phage BetterKatz</name>
    <dbReference type="NCBI Taxonomy" id="1821551"/>
    <lineage>
        <taxon>Viruses</taxon>
        <taxon>Duplodnaviria</taxon>
        <taxon>Heunggongvirae</taxon>
        <taxon>Uroviricota</taxon>
        <taxon>Caudoviricetes</taxon>
        <taxon>Betterkatzvirus</taxon>
        <taxon>Betterkatzvirus betterkatz</taxon>
    </lineage>
</organism>
<dbReference type="EMBL" id="KU963261">
    <property type="protein sequence ID" value="AMS03700.1"/>
    <property type="molecule type" value="Genomic_DNA"/>
</dbReference>
<keyword evidence="2" id="KW-1185">Reference proteome</keyword>
<gene>
    <name evidence="1" type="primary">65</name>
    <name evidence="1" type="ORF">SEA_BETTERKATZ_65</name>
</gene>
<reference evidence="2" key="1">
    <citation type="submission" date="2016-03" db="EMBL/GenBank/DDBJ databases">
        <authorList>
            <person name="Berryman E.N."/>
            <person name="Forrest K.M."/>
            <person name="McHale L."/>
            <person name="Wertz A.T."/>
            <person name="Zhuang Z."/>
            <person name="Kasturiarachi N.S."/>
            <person name="Pressimone C.A."/>
            <person name="Schiebel J.G."/>
            <person name="Furbee E.C."/>
            <person name="Grubb S.R."/>
            <person name="Warner M.H."/>
            <person name="Montgomery M.T."/>
            <person name="Garlena R.A."/>
            <person name="Russell D.A."/>
            <person name="Pope W.H."/>
            <person name="Jacobs-Sera D."/>
            <person name="Hendrix R.W."/>
            <person name="Hatfull G.F."/>
        </authorList>
    </citation>
    <scope>NUCLEOTIDE SEQUENCE [LARGE SCALE GENOMIC DNA]</scope>
</reference>
<dbReference type="OrthoDB" id="16838at10239"/>
<keyword evidence="1" id="KW-0378">Hydrolase</keyword>
<dbReference type="KEGG" id="vg:29125630"/>
<dbReference type="Pfam" id="PF14359">
    <property type="entry name" value="DUF4406"/>
    <property type="match status" value="1"/>
</dbReference>
<dbReference type="RefSeq" id="YP_009302822.1">
    <property type="nucleotide sequence ID" value="NC_031247.1"/>
</dbReference>
<sequence length="118" mass="13250">MSGHPGHNYPAFAEAADRLRNRGLIVVSPHELHGGDTSQPWTYYLRRDLRALLDCDWLVMLTGWESSTGATLEHRVATQLGMPCIEYADLLATLRGDNREPALRALLDARARVKAVRR</sequence>
<accession>A0A142KC67</accession>